<dbReference type="PROSITE" id="PS51257">
    <property type="entry name" value="PROKAR_LIPOPROTEIN"/>
    <property type="match status" value="1"/>
</dbReference>
<sequence>MKFLYLIIILLIFCSCNNNIKEKKVETVEVENAVEAAAEPSKHTTTTFKEEFLKLKLKNLPVIENSSFDSHTDKGDYQEVNTEALNLALVYKNWNILKSNYRIIDAYRLKLSKDFYTVVITAIQSDEEIESRLINYDIEGNIIASEMVAYDAKIQNWTSTKSKIEANRITINYHFKAGEETGIIRIEPNGKLKILNTKEIFYELVINELNIDHSKLIPSLQAFKILPNRPHEAIVVIPEIVEGSEEEHFFSLDTHIAYVNIENKQVLFHYFESAETNGWTSDAIVLLEIVIDTAPCTITENERAFGVKTHFVGSSRVNPYESEQLSLFIVANNNLQKVLHNFEILDNRGEWDGNCEGEFINEKRTLIISEEKNNGYFDILVKHKITNNIVFEDENSGCISKDTITTKTSVLKFDGKTYK</sequence>
<dbReference type="EMBL" id="CP032544">
    <property type="protein sequence ID" value="AZJ33498.1"/>
    <property type="molecule type" value="Genomic_DNA"/>
</dbReference>
<dbReference type="RefSeq" id="WP_073181913.1">
    <property type="nucleotide sequence ID" value="NZ_CP032544.1"/>
</dbReference>
<protein>
    <recommendedName>
        <fullName evidence="3">Lipoprotein</fullName>
    </recommendedName>
</protein>
<evidence type="ECO:0008006" key="3">
    <source>
        <dbReference type="Google" id="ProtNLM"/>
    </source>
</evidence>
<dbReference type="Proteomes" id="UP000269693">
    <property type="component" value="Chromosome"/>
</dbReference>
<name>A0ABM7CI83_9FLAO</name>
<gene>
    <name evidence="1" type="ORF">D6200_13355</name>
</gene>
<keyword evidence="2" id="KW-1185">Reference proteome</keyword>
<organism evidence="1 2">
    <name type="scientific">Tenacibaculum mesophilum</name>
    <dbReference type="NCBI Taxonomy" id="104268"/>
    <lineage>
        <taxon>Bacteria</taxon>
        <taxon>Pseudomonadati</taxon>
        <taxon>Bacteroidota</taxon>
        <taxon>Flavobacteriia</taxon>
        <taxon>Flavobacteriales</taxon>
        <taxon>Flavobacteriaceae</taxon>
        <taxon>Tenacibaculum</taxon>
    </lineage>
</organism>
<reference evidence="1 2" key="1">
    <citation type="submission" date="2018-09" db="EMBL/GenBank/DDBJ databases">
        <title>Insights into the microbiota of Asian seabass (Lates calcarifer) with tenacibaculosis symptoms and description of sp. nov. Tenacibaculum singaporense.</title>
        <authorList>
            <person name="Miyake S."/>
            <person name="Soh M."/>
            <person name="Azman M.N."/>
            <person name="Ngoh S.Y."/>
            <person name="Orban L."/>
            <person name="Seedorf H."/>
        </authorList>
    </citation>
    <scope>NUCLEOTIDE SEQUENCE [LARGE SCALE GENOMIC DNA]</scope>
    <source>
        <strain evidence="1 2">DSM 13764</strain>
    </source>
</reference>
<accession>A0ABM7CI83</accession>
<evidence type="ECO:0000313" key="2">
    <source>
        <dbReference type="Proteomes" id="UP000269693"/>
    </source>
</evidence>
<proteinExistence type="predicted"/>
<evidence type="ECO:0000313" key="1">
    <source>
        <dbReference type="EMBL" id="AZJ33498.1"/>
    </source>
</evidence>